<accession>A0A6J4VQ44</accession>
<evidence type="ECO:0000313" key="2">
    <source>
        <dbReference type="EMBL" id="CAA9585851.1"/>
    </source>
</evidence>
<dbReference type="EMBL" id="CADCWP010000316">
    <property type="protein sequence ID" value="CAA9585851.1"/>
    <property type="molecule type" value="Genomic_DNA"/>
</dbReference>
<proteinExistence type="predicted"/>
<evidence type="ECO:0000259" key="1">
    <source>
        <dbReference type="Pfam" id="PF12867"/>
    </source>
</evidence>
<dbReference type="Gene3D" id="1.20.120.450">
    <property type="entry name" value="dinb family like domain"/>
    <property type="match status" value="1"/>
</dbReference>
<sequence length="156" mass="17721">MNNWRHLFLTGEFAPRAHILSGLTLEQVSTRPTGAPHSIFEELWHAAEWQRLTLERDEAALERWEGGVQFPPRPAPEDEAVWQALVRSFLSDSERAVRLSQNEAWLESDETELSGFTWGNALECLVVHSAYHMGKIVLLRQLLGVWSPPPENAEAP</sequence>
<dbReference type="InterPro" id="IPR034660">
    <property type="entry name" value="DinB/YfiT-like"/>
</dbReference>
<feature type="domain" description="DinB-like" evidence="1">
    <location>
        <begin position="18"/>
        <end position="134"/>
    </location>
</feature>
<dbReference type="Pfam" id="PF12867">
    <property type="entry name" value="DinB_2"/>
    <property type="match status" value="1"/>
</dbReference>
<reference evidence="2" key="1">
    <citation type="submission" date="2020-02" db="EMBL/GenBank/DDBJ databases">
        <authorList>
            <person name="Meier V. D."/>
        </authorList>
    </citation>
    <scope>NUCLEOTIDE SEQUENCE</scope>
    <source>
        <strain evidence="2">AVDCRST_MAG86</strain>
    </source>
</reference>
<dbReference type="SUPFAM" id="SSF109854">
    <property type="entry name" value="DinB/YfiT-like putative metalloenzymes"/>
    <property type="match status" value="1"/>
</dbReference>
<dbReference type="AlphaFoldDB" id="A0A6J4VQ44"/>
<dbReference type="InterPro" id="IPR024775">
    <property type="entry name" value="DinB-like"/>
</dbReference>
<gene>
    <name evidence="2" type="ORF">AVDCRST_MAG86-3744</name>
</gene>
<protein>
    <recommendedName>
        <fullName evidence="1">DinB-like domain-containing protein</fullName>
    </recommendedName>
</protein>
<organism evidence="2">
    <name type="scientific">uncultured Truepera sp</name>
    <dbReference type="NCBI Taxonomy" id="543023"/>
    <lineage>
        <taxon>Bacteria</taxon>
        <taxon>Thermotogati</taxon>
        <taxon>Deinococcota</taxon>
        <taxon>Deinococci</taxon>
        <taxon>Trueperales</taxon>
        <taxon>Trueperaceae</taxon>
        <taxon>Truepera</taxon>
        <taxon>environmental samples</taxon>
    </lineage>
</organism>
<name>A0A6J4VQ44_9DEIN</name>